<evidence type="ECO:0000313" key="15">
    <source>
        <dbReference type="EMBL" id="RTZ03077.1"/>
    </source>
</evidence>
<comment type="similarity">
    <text evidence="3">Belongs to the peptidase M36 family.</text>
</comment>
<evidence type="ECO:0000256" key="1">
    <source>
        <dbReference type="ARBA" id="ARBA00001947"/>
    </source>
</evidence>
<dbReference type="EMBL" id="RYDJ01000015">
    <property type="protein sequence ID" value="RTZ03077.1"/>
    <property type="molecule type" value="Genomic_DNA"/>
</dbReference>
<dbReference type="CDD" id="cd04818">
    <property type="entry name" value="PA_subtilisin_1"/>
    <property type="match status" value="1"/>
</dbReference>
<dbReference type="InterPro" id="IPR001842">
    <property type="entry name" value="Peptidase_M36"/>
</dbReference>
<dbReference type="SUPFAM" id="SSF52025">
    <property type="entry name" value="PA domain"/>
    <property type="match status" value="1"/>
</dbReference>
<dbReference type="CDD" id="cd09596">
    <property type="entry name" value="M36"/>
    <property type="match status" value="1"/>
</dbReference>
<dbReference type="InterPro" id="IPR027268">
    <property type="entry name" value="Peptidase_M4/M1_CTD_sf"/>
</dbReference>
<dbReference type="InterPro" id="IPR046450">
    <property type="entry name" value="PA_dom_sf"/>
</dbReference>
<feature type="region of interest" description="Disordered" evidence="12">
    <location>
        <begin position="502"/>
        <end position="522"/>
    </location>
</feature>
<keyword evidence="10" id="KW-0482">Metalloprotease</keyword>
<dbReference type="InterPro" id="IPR050371">
    <property type="entry name" value="Fungal_virulence_M36"/>
</dbReference>
<keyword evidence="7" id="KW-0732">Signal</keyword>
<dbReference type="Pfam" id="PF18962">
    <property type="entry name" value="Por_Secre_tail"/>
    <property type="match status" value="1"/>
</dbReference>
<organism evidence="15 16">
    <name type="scientific">Flavobacterium bomense</name>
    <dbReference type="NCBI Taxonomy" id="2497483"/>
    <lineage>
        <taxon>Bacteria</taxon>
        <taxon>Pseudomonadati</taxon>
        <taxon>Bacteroidota</taxon>
        <taxon>Flavobacteriia</taxon>
        <taxon>Flavobacteriales</taxon>
        <taxon>Flavobacteriaceae</taxon>
        <taxon>Flavobacterium</taxon>
    </lineage>
</organism>
<protein>
    <submittedName>
        <fullName evidence="15">T9SS type A sorting domain-containing protein</fullName>
    </submittedName>
</protein>
<feature type="domain" description="Secretion system C-terminal sorting" evidence="14">
    <location>
        <begin position="866"/>
        <end position="938"/>
    </location>
</feature>
<dbReference type="Pfam" id="PF02225">
    <property type="entry name" value="PA"/>
    <property type="match status" value="1"/>
</dbReference>
<evidence type="ECO:0000259" key="14">
    <source>
        <dbReference type="Pfam" id="PF18962"/>
    </source>
</evidence>
<keyword evidence="8" id="KW-0378">Hydrolase</keyword>
<dbReference type="Proteomes" id="UP000280825">
    <property type="component" value="Unassembled WGS sequence"/>
</dbReference>
<evidence type="ECO:0000256" key="4">
    <source>
        <dbReference type="ARBA" id="ARBA00022525"/>
    </source>
</evidence>
<evidence type="ECO:0000256" key="2">
    <source>
        <dbReference type="ARBA" id="ARBA00004613"/>
    </source>
</evidence>
<dbReference type="InterPro" id="IPR026444">
    <property type="entry name" value="Secre_tail"/>
</dbReference>
<comment type="caution">
    <text evidence="15">The sequence shown here is derived from an EMBL/GenBank/DDBJ whole genome shotgun (WGS) entry which is preliminary data.</text>
</comment>
<dbReference type="Pfam" id="PF02128">
    <property type="entry name" value="Peptidase_M36"/>
    <property type="match status" value="1"/>
</dbReference>
<dbReference type="PANTHER" id="PTHR33478">
    <property type="entry name" value="EXTRACELLULAR METALLOPROTEINASE MEP"/>
    <property type="match status" value="1"/>
</dbReference>
<evidence type="ECO:0000256" key="11">
    <source>
        <dbReference type="ARBA" id="ARBA00023145"/>
    </source>
</evidence>
<evidence type="ECO:0000259" key="13">
    <source>
        <dbReference type="Pfam" id="PF02225"/>
    </source>
</evidence>
<dbReference type="InterPro" id="IPR003137">
    <property type="entry name" value="PA_domain"/>
</dbReference>
<evidence type="ECO:0000256" key="3">
    <source>
        <dbReference type="ARBA" id="ARBA00006006"/>
    </source>
</evidence>
<dbReference type="GO" id="GO:0004222">
    <property type="term" value="F:metalloendopeptidase activity"/>
    <property type="evidence" value="ECO:0007669"/>
    <property type="project" value="InterPro"/>
</dbReference>
<sequence length="940" mass="102149">MRNLYSVFLFCYFLTLSTIGHGQDKKDIIKNYLLVNFASLNLSATDANQFTITSYGTLKNSDYLIAYLQQEVGGVKIANTAATVLLKNNVVTSFKHTFVKNIYGNISSSNASLTAAQSARKAISELGLSNTAGVSVVNYATKSDLKPSELETSNFEAPLNYFKNSTGTFVLSYEIIVKDPASHWWQTKINASNGTLLEKSDLMISCNFDIPVVTDEKPVNQRSHKNHSHSYEKDNLFFNFKKDSKNVIVLDSKSNAALSATDGSKYNAFPLGVETPNHGSRTMINNPARIGTQKTGSAVPSPEGWHEFGGKIESKTVGNNVQSYEDGGKINGPATEDSFAAPSSIGTLSFDYPLDLGKAPIAYQKAAIVNLFVWNNYMHDVSYAYGFDETNGNFQEGDYDRFAGPTSATINDWDGDEVQAEAQDGSGLNNANFGTLIDGFEPTMQMFLWGASPFGEFLDVIPPSATELRKSYASVRFPFVAIPREGDPSIDSRLVLVEDDGTPWVSTNSTPPGTPAQSPDPRDGCTAYTAAGAVAVKGKIAVIIRGNCPFVDKITIAQDNGAIGVIIINNAPNAGPVNGGGVPYKTITIPTVGLSFEDGKILLDKMATEPVFGRLVDRGPLANLINRDGDLDQGIIAHEYGHGISTRLVGGRNRFDCLLSQAYEEQMGEGWSDFFGLIMTQKINDTPEQKRGIGTYVQFQGIEGPGIRPSPYSTDMSINDYTYADIANPAISVPHGVGFVWSTMIWDMYWAFIGKYGFDPDIYYGTGGNNMAIQLVMDGLKLITCGNVGFVEGRNSIIQADAVLYGGANECLIRAVFARRGVGALAQQGTSERRNDQVEDFTINVPLIGVCGNLTLLDNTEILFSIYPNPMSSELFIRSNKNAGKAVVSIFDMNGRQLIESKMDLGFQSRVDTGNLVQGVYIVTIKLEDGTSYSQKLIKK</sequence>
<dbReference type="GO" id="GO:0005615">
    <property type="term" value="C:extracellular space"/>
    <property type="evidence" value="ECO:0007669"/>
    <property type="project" value="InterPro"/>
</dbReference>
<evidence type="ECO:0000256" key="12">
    <source>
        <dbReference type="SAM" id="MobiDB-lite"/>
    </source>
</evidence>
<dbReference type="GO" id="GO:0008270">
    <property type="term" value="F:zinc ion binding"/>
    <property type="evidence" value="ECO:0007669"/>
    <property type="project" value="InterPro"/>
</dbReference>
<proteinExistence type="inferred from homology"/>
<dbReference type="GO" id="GO:0006508">
    <property type="term" value="P:proteolysis"/>
    <property type="evidence" value="ECO:0007669"/>
    <property type="project" value="UniProtKB-KW"/>
</dbReference>
<dbReference type="NCBIfam" id="NF038113">
    <property type="entry name" value="T9SSA_dep_M36"/>
    <property type="match status" value="1"/>
</dbReference>
<dbReference type="Gene3D" id="1.10.390.10">
    <property type="entry name" value="Neutral Protease Domain 2"/>
    <property type="match status" value="1"/>
</dbReference>
<evidence type="ECO:0000256" key="8">
    <source>
        <dbReference type="ARBA" id="ARBA00022801"/>
    </source>
</evidence>
<keyword evidence="16" id="KW-1185">Reference proteome</keyword>
<evidence type="ECO:0000256" key="9">
    <source>
        <dbReference type="ARBA" id="ARBA00022833"/>
    </source>
</evidence>
<evidence type="ECO:0000256" key="6">
    <source>
        <dbReference type="ARBA" id="ARBA00022723"/>
    </source>
</evidence>
<dbReference type="RefSeq" id="WP_126562709.1">
    <property type="nucleotide sequence ID" value="NZ_RYDJ01000015.1"/>
</dbReference>
<dbReference type="PANTHER" id="PTHR33478:SF1">
    <property type="entry name" value="EXTRACELLULAR METALLOPROTEINASE MEP"/>
    <property type="match status" value="1"/>
</dbReference>
<keyword evidence="4" id="KW-0964">Secreted</keyword>
<evidence type="ECO:0000256" key="5">
    <source>
        <dbReference type="ARBA" id="ARBA00022670"/>
    </source>
</evidence>
<reference evidence="15 16" key="1">
    <citation type="submission" date="2018-12" db="EMBL/GenBank/DDBJ databases">
        <title>Flavobacterium sp. nov., isolated from glacier ice.</title>
        <authorList>
            <person name="Liu Q."/>
            <person name="Xin Y.-H."/>
        </authorList>
    </citation>
    <scope>NUCLEOTIDE SEQUENCE [LARGE SCALE GENOMIC DNA]</scope>
    <source>
        <strain evidence="15 16">RB1N8</strain>
    </source>
</reference>
<dbReference type="Gene3D" id="3.10.170.10">
    <property type="match status" value="2"/>
</dbReference>
<dbReference type="SUPFAM" id="SSF55486">
    <property type="entry name" value="Metalloproteases ('zincins'), catalytic domain"/>
    <property type="match status" value="1"/>
</dbReference>
<dbReference type="Gene3D" id="3.50.30.30">
    <property type="match status" value="1"/>
</dbReference>
<name>A0A432CIP2_9FLAO</name>
<comment type="subcellular location">
    <subcellularLocation>
        <location evidence="2">Secreted</location>
    </subcellularLocation>
</comment>
<keyword evidence="11" id="KW-0865">Zymogen</keyword>
<gene>
    <name evidence="15" type="ORF">EKL98_12480</name>
</gene>
<dbReference type="AlphaFoldDB" id="A0A432CIP2"/>
<accession>A0A432CIP2</accession>
<evidence type="ECO:0000313" key="16">
    <source>
        <dbReference type="Proteomes" id="UP000280825"/>
    </source>
</evidence>
<keyword evidence="6" id="KW-0479">Metal-binding</keyword>
<keyword evidence="9" id="KW-0862">Zinc</keyword>
<dbReference type="NCBIfam" id="TIGR04183">
    <property type="entry name" value="Por_Secre_tail"/>
    <property type="match status" value="1"/>
</dbReference>
<evidence type="ECO:0000256" key="7">
    <source>
        <dbReference type="ARBA" id="ARBA00022729"/>
    </source>
</evidence>
<feature type="domain" description="PA" evidence="13">
    <location>
        <begin position="521"/>
        <end position="602"/>
    </location>
</feature>
<comment type="cofactor">
    <cofactor evidence="1">
        <name>Zn(2+)</name>
        <dbReference type="ChEBI" id="CHEBI:29105"/>
    </cofactor>
</comment>
<evidence type="ECO:0000256" key="10">
    <source>
        <dbReference type="ARBA" id="ARBA00023049"/>
    </source>
</evidence>
<keyword evidence="5" id="KW-0645">Protease</keyword>
<feature type="compositionally biased region" description="Polar residues" evidence="12">
    <location>
        <begin position="504"/>
        <end position="517"/>
    </location>
</feature>